<dbReference type="InterPro" id="IPR032871">
    <property type="entry name" value="AHH_dom_containing"/>
</dbReference>
<protein>
    <submittedName>
        <fullName evidence="1">AHH domain-containing protein</fullName>
    </submittedName>
</protein>
<dbReference type="AlphaFoldDB" id="A0A7G6VRA6"/>
<proteinExistence type="predicted"/>
<organism evidence="1 2">
    <name type="scientific">Croceicoccus marinus</name>
    <dbReference type="NCBI Taxonomy" id="450378"/>
    <lineage>
        <taxon>Bacteria</taxon>
        <taxon>Pseudomonadati</taxon>
        <taxon>Pseudomonadota</taxon>
        <taxon>Alphaproteobacteria</taxon>
        <taxon>Sphingomonadales</taxon>
        <taxon>Erythrobacteraceae</taxon>
        <taxon>Croceicoccus</taxon>
    </lineage>
</organism>
<reference evidence="1 2" key="1">
    <citation type="submission" date="2020-08" db="EMBL/GenBank/DDBJ databases">
        <authorList>
            <person name="Liu G."/>
            <person name="Sun C."/>
        </authorList>
    </citation>
    <scope>NUCLEOTIDE SEQUENCE [LARGE SCALE GENOMIC DNA]</scope>
    <source>
        <strain evidence="1 2">OT19</strain>
    </source>
</reference>
<sequence>MQVFTASTSTTAPMPFRSVNKRGAPGYSPGWQRHHLLPRQLLSCQGLDRFFSALVPKGLGFENFGANGVLLPATERLALRHGLPLHRGPHRLYNELVLERVAAIEMSWSQSWKKGRTPGGPDKDRSARQRADAEALERMALLQRALKRRLLTSSGRPLILNRKDPIGSDVDFSHLDAMAEQLWQDTRPFC</sequence>
<dbReference type="Pfam" id="PF14412">
    <property type="entry name" value="AHH"/>
    <property type="match status" value="1"/>
</dbReference>
<gene>
    <name evidence="1" type="ORF">H4O24_09735</name>
</gene>
<dbReference type="EMBL" id="CP060052">
    <property type="protein sequence ID" value="QNE04271.1"/>
    <property type="molecule type" value="Genomic_DNA"/>
</dbReference>
<name>A0A7G6VRA6_9SPHN</name>
<evidence type="ECO:0000313" key="1">
    <source>
        <dbReference type="EMBL" id="QNE04271.1"/>
    </source>
</evidence>
<evidence type="ECO:0000313" key="2">
    <source>
        <dbReference type="Proteomes" id="UP000515297"/>
    </source>
</evidence>
<dbReference type="Proteomes" id="UP000515297">
    <property type="component" value="Chromosome"/>
</dbReference>
<accession>A0A7G6VRA6</accession>
<dbReference type="RefSeq" id="WP_185883565.1">
    <property type="nucleotide sequence ID" value="NZ_CP060052.1"/>
</dbReference>